<proteinExistence type="predicted"/>
<sequence length="117" mass="13517">MKNWLPVWLRSNTQNKKVPVAQTSKTDSFLLIEGAFTPLQAADILLSLINDKIKFHTVQLLNLKDINQIDFLNSEHRIRELRETKNQITKIILDARTQDKHLTIHSNIEVSTTDKLS</sequence>
<dbReference type="Proteomes" id="UP000050827">
    <property type="component" value="Unassembled WGS sequence"/>
</dbReference>
<dbReference type="RefSeq" id="WP_055396420.1">
    <property type="nucleotide sequence ID" value="NZ_LCTZ01000002.1"/>
</dbReference>
<dbReference type="STRING" id="346185.AAY42_14335"/>
<protein>
    <submittedName>
        <fullName evidence="1">Uncharacterized protein</fullName>
    </submittedName>
</protein>
<gene>
    <name evidence="1" type="ORF">AAY42_14335</name>
</gene>
<comment type="caution">
    <text evidence="1">The sequence shown here is derived from an EMBL/GenBank/DDBJ whole genome shotgun (WGS) entry which is preliminary data.</text>
</comment>
<dbReference type="AlphaFoldDB" id="A0A0Q0WZW4"/>
<accession>A0A0Q0WZW4</accession>
<dbReference type="OrthoDB" id="680899at2"/>
<name>A0A0Q0WZW4_9FLAO</name>
<keyword evidence="2" id="KW-1185">Reference proteome</keyword>
<reference evidence="1 2" key="1">
    <citation type="submission" date="2015-04" db="EMBL/GenBank/DDBJ databases">
        <title>Complete genome of flavobacterium.</title>
        <authorList>
            <person name="Kwon Y.M."/>
            <person name="Kim S.-J."/>
        </authorList>
    </citation>
    <scope>NUCLEOTIDE SEQUENCE [LARGE SCALE GENOMIC DNA]</scope>
    <source>
        <strain evidence="1 2">DK169</strain>
    </source>
</reference>
<organism evidence="1 2">
    <name type="scientific">Flagellimonas eckloniae</name>
    <dbReference type="NCBI Taxonomy" id="346185"/>
    <lineage>
        <taxon>Bacteria</taxon>
        <taxon>Pseudomonadati</taxon>
        <taxon>Bacteroidota</taxon>
        <taxon>Flavobacteriia</taxon>
        <taxon>Flavobacteriales</taxon>
        <taxon>Flavobacteriaceae</taxon>
        <taxon>Flagellimonas</taxon>
    </lineage>
</organism>
<evidence type="ECO:0000313" key="2">
    <source>
        <dbReference type="Proteomes" id="UP000050827"/>
    </source>
</evidence>
<dbReference type="EMBL" id="LCTZ01000002">
    <property type="protein sequence ID" value="KQC30938.1"/>
    <property type="molecule type" value="Genomic_DNA"/>
</dbReference>
<evidence type="ECO:0000313" key="1">
    <source>
        <dbReference type="EMBL" id="KQC30938.1"/>
    </source>
</evidence>